<sequence length="238" mass="26955">MANNGKSNDILSLAMKDFSPDQQKRALEFAMKLGIKPDDEFWLIFIAVGGLQALIFDLQKLVSEAPDQWQELFFSFQGDLCEWGDQNLQIINGLVLKAQNEDALAKSLQQLVVALSNLTQYSQQLTSELNQLAREYHRSSLEANNSYKNLSDQIQQQSDRISQKLSSMNPKSNGNTTGTGWGMFFTLIIGVGLVFCNWRLTEQSMDTNKRVSWILQRVIKAECASGRKPKYSPECKQF</sequence>
<keyword evidence="2" id="KW-0472">Membrane</keyword>
<gene>
    <name evidence="3" type="ORF">G7B40_030895</name>
</gene>
<feature type="transmembrane region" description="Helical" evidence="2">
    <location>
        <begin position="181"/>
        <end position="200"/>
    </location>
</feature>
<name>A0AAP5IF15_9CYAN</name>
<feature type="coiled-coil region" evidence="1">
    <location>
        <begin position="115"/>
        <end position="142"/>
    </location>
</feature>
<evidence type="ECO:0000256" key="1">
    <source>
        <dbReference type="SAM" id="Coils"/>
    </source>
</evidence>
<keyword evidence="1" id="KW-0175">Coiled coil</keyword>
<keyword evidence="4" id="KW-1185">Reference proteome</keyword>
<accession>A0AAP5IF15</accession>
<keyword evidence="2" id="KW-0812">Transmembrane</keyword>
<dbReference type="Proteomes" id="UP000667802">
    <property type="component" value="Unassembled WGS sequence"/>
</dbReference>
<keyword evidence="2" id="KW-1133">Transmembrane helix</keyword>
<reference evidence="4" key="1">
    <citation type="journal article" date="2021" name="Science">
        <title>Hunting the eagle killer: A cyanobacterial neurotoxin causes vacuolar myelinopathy.</title>
        <authorList>
            <person name="Breinlinger S."/>
            <person name="Phillips T.J."/>
            <person name="Haram B.N."/>
            <person name="Mares J."/>
            <person name="Martinez Yerena J.A."/>
            <person name="Hrouzek P."/>
            <person name="Sobotka R."/>
            <person name="Henderson W.M."/>
            <person name="Schmieder P."/>
            <person name="Williams S.M."/>
            <person name="Lauderdale J.D."/>
            <person name="Wilde H.D."/>
            <person name="Gerrin W."/>
            <person name="Kust A."/>
            <person name="Washington J.W."/>
            <person name="Wagner C."/>
            <person name="Geier B."/>
            <person name="Liebeke M."/>
            <person name="Enke H."/>
            <person name="Niedermeyer T.H.J."/>
            <person name="Wilde S.B."/>
        </authorList>
    </citation>
    <scope>NUCLEOTIDE SEQUENCE [LARGE SCALE GENOMIC DNA]</scope>
    <source>
        <strain evidence="4">Thurmond2011</strain>
    </source>
</reference>
<dbReference type="InterPro" id="IPR046641">
    <property type="entry name" value="DUF6753"/>
</dbReference>
<proteinExistence type="predicted"/>
<evidence type="ECO:0000256" key="2">
    <source>
        <dbReference type="SAM" id="Phobius"/>
    </source>
</evidence>
<dbReference type="RefSeq" id="WP_208344503.1">
    <property type="nucleotide sequence ID" value="NZ_CAWQFN010000509.1"/>
</dbReference>
<comment type="caution">
    <text evidence="3">The sequence shown here is derived from an EMBL/GenBank/DDBJ whole genome shotgun (WGS) entry which is preliminary data.</text>
</comment>
<dbReference type="EMBL" id="JAALHA020000021">
    <property type="protein sequence ID" value="MDR9898932.1"/>
    <property type="molecule type" value="Genomic_DNA"/>
</dbReference>
<evidence type="ECO:0000313" key="4">
    <source>
        <dbReference type="Proteomes" id="UP000667802"/>
    </source>
</evidence>
<evidence type="ECO:0000313" key="3">
    <source>
        <dbReference type="EMBL" id="MDR9898932.1"/>
    </source>
</evidence>
<organism evidence="3 4">
    <name type="scientific">Aetokthonos hydrillicola Thurmond2011</name>
    <dbReference type="NCBI Taxonomy" id="2712845"/>
    <lineage>
        <taxon>Bacteria</taxon>
        <taxon>Bacillati</taxon>
        <taxon>Cyanobacteriota</taxon>
        <taxon>Cyanophyceae</taxon>
        <taxon>Nostocales</taxon>
        <taxon>Hapalosiphonaceae</taxon>
        <taxon>Aetokthonos</taxon>
    </lineage>
</organism>
<protein>
    <submittedName>
        <fullName evidence="3">Uncharacterized protein</fullName>
    </submittedName>
</protein>
<dbReference type="AlphaFoldDB" id="A0AAP5IF15"/>
<dbReference type="Pfam" id="PF20538">
    <property type="entry name" value="DUF6753"/>
    <property type="match status" value="1"/>
</dbReference>
<feature type="transmembrane region" description="Helical" evidence="2">
    <location>
        <begin position="41"/>
        <end position="59"/>
    </location>
</feature>